<name>A0A2X0IB16_9ACTN</name>
<dbReference type="RefSeq" id="WP_111507741.1">
    <property type="nucleotide sequence ID" value="NZ_QKYN01000217.1"/>
</dbReference>
<proteinExistence type="predicted"/>
<comment type="caution">
    <text evidence="2">The sequence shown here is derived from an EMBL/GenBank/DDBJ whole genome shotgun (WGS) entry which is preliminary data.</text>
</comment>
<keyword evidence="3" id="KW-1185">Reference proteome</keyword>
<dbReference type="OrthoDB" id="4273586at2"/>
<organism evidence="2 3">
    <name type="scientific">Streptacidiphilus pinicola</name>
    <dbReference type="NCBI Taxonomy" id="2219663"/>
    <lineage>
        <taxon>Bacteria</taxon>
        <taxon>Bacillati</taxon>
        <taxon>Actinomycetota</taxon>
        <taxon>Actinomycetes</taxon>
        <taxon>Kitasatosporales</taxon>
        <taxon>Streptomycetaceae</taxon>
        <taxon>Streptacidiphilus</taxon>
    </lineage>
</organism>
<evidence type="ECO:0000256" key="1">
    <source>
        <dbReference type="SAM" id="Phobius"/>
    </source>
</evidence>
<sequence>MSLTDWLIDIALIGLVVLQVRGRRLTLRTLLLPVALVAWAGAQYLRTIPTGGNDLELIVPVALLGLALGIGAGVLSRVHRTTDGAVIVRATIAAAVLWVVGVGCRLAFQVYATHGGGASIGRFSVEHHLDPSAWTAAILLMAFGEVIARTAVVGWRGLSARRQPTAPRIASA</sequence>
<dbReference type="Proteomes" id="UP000248889">
    <property type="component" value="Unassembled WGS sequence"/>
</dbReference>
<dbReference type="EMBL" id="QKYN01000217">
    <property type="protein sequence ID" value="RAG80561.1"/>
    <property type="molecule type" value="Genomic_DNA"/>
</dbReference>
<protein>
    <recommendedName>
        <fullName evidence="4">DUF1453 domain-containing protein</fullName>
    </recommendedName>
</protein>
<feature type="transmembrane region" description="Helical" evidence="1">
    <location>
        <begin position="29"/>
        <end position="45"/>
    </location>
</feature>
<feature type="transmembrane region" description="Helical" evidence="1">
    <location>
        <begin position="57"/>
        <end position="75"/>
    </location>
</feature>
<evidence type="ECO:0008006" key="4">
    <source>
        <dbReference type="Google" id="ProtNLM"/>
    </source>
</evidence>
<dbReference type="AlphaFoldDB" id="A0A2X0IB16"/>
<keyword evidence="1" id="KW-1133">Transmembrane helix</keyword>
<feature type="transmembrane region" description="Helical" evidence="1">
    <location>
        <begin position="87"/>
        <end position="112"/>
    </location>
</feature>
<evidence type="ECO:0000313" key="3">
    <source>
        <dbReference type="Proteomes" id="UP000248889"/>
    </source>
</evidence>
<feature type="transmembrane region" description="Helical" evidence="1">
    <location>
        <begin position="132"/>
        <end position="152"/>
    </location>
</feature>
<keyword evidence="1" id="KW-0472">Membrane</keyword>
<reference evidence="2 3" key="1">
    <citation type="submission" date="2018-06" db="EMBL/GenBank/DDBJ databases">
        <title>Streptacidiphilus pinicola sp. nov., isolated from pine grove soil.</title>
        <authorList>
            <person name="Roh S.G."/>
            <person name="Park S."/>
            <person name="Kim M.-K."/>
            <person name="Yun B.-R."/>
            <person name="Park J."/>
            <person name="Kim M.J."/>
            <person name="Kim Y.S."/>
            <person name="Kim S.B."/>
        </authorList>
    </citation>
    <scope>NUCLEOTIDE SEQUENCE [LARGE SCALE GENOMIC DNA]</scope>
    <source>
        <strain evidence="2 3">MMS16-CNU450</strain>
    </source>
</reference>
<accession>A0A2X0IB16</accession>
<gene>
    <name evidence="2" type="ORF">DN069_37550</name>
</gene>
<keyword evidence="1" id="KW-0812">Transmembrane</keyword>
<evidence type="ECO:0000313" key="2">
    <source>
        <dbReference type="EMBL" id="RAG80561.1"/>
    </source>
</evidence>